<reference evidence="2 3" key="1">
    <citation type="submission" date="2016-10" db="EMBL/GenBank/DDBJ databases">
        <authorList>
            <person name="de Groot N.N."/>
        </authorList>
    </citation>
    <scope>NUCLEOTIDE SEQUENCE [LARGE SCALE GENOMIC DNA]</scope>
    <source>
        <strain evidence="2 3">RK1</strain>
    </source>
</reference>
<evidence type="ECO:0000313" key="2">
    <source>
        <dbReference type="EMBL" id="SFI16737.1"/>
    </source>
</evidence>
<name>A0A1I3G002_9SPHI</name>
<dbReference type="InterPro" id="IPR001478">
    <property type="entry name" value="PDZ"/>
</dbReference>
<dbReference type="InterPro" id="IPR012334">
    <property type="entry name" value="Pectin_lyas_fold"/>
</dbReference>
<sequence>MNDTIFMYGVIRLRQMMWICGVWVLASCGTDVTTYYVAPTGAETAAGTKDHPFGSLATAKRAVAEEKASGNTNRFDIVMLPGTYFLSEPLVFGPEESGTPDAPYTIRAEEGGSVVLSAGAPLQLSWQKQGDHIWKAHVQTVDSIESLYAGGKALTRARYPNRAEGVYPFGGFAADALAPERVVRWANPEGGYIHAMHSGRWGGMHYRITGKDATGMPTYVGGWQNNRPSAMHPTMRFVENIAEELDAPGEWYFDRAERMLYYLPEEGEQIDEMDFIAAQLESVIQLKGNEEHPVTDIFFEGLTFQHTVPTFMKTQEQLMRSDWSIYRNGAVLFDGTERCGIHNATFSLLGGNAVFVSNYNRQVDITGNLIEHIGGSGIAFVGNAAAARSPSFRYEEYVPANEIDTIAGPKSEAYPADCIAEDNLIRYIGTIEKQVAGIQIQLAARIGVRHNTIYQVPRAGINIGDGAWGGHVIEYNDVFQTVLETGDHGAFNSWGRDRFWHPNRAVMDSLVKVHPEWILLDAVETTVIRNNRFRCDHGWDVDLDDGSSNYQIYNNLCLAGGLKLREGFYRKVYNNILVNNGFHPHVWFENSHDVFTRNIVMTAHQQIQVNHWGDTVDHNFFVDSTDLEATQKYGIERNGVVGDPRFVDAAAGNFTLGKDADFLADGFVNIPMNEFGVVADRLKALADAPEISPLAIGSSLAAGEVIQWYGGKLKNVETLGEQSAAGLAEVAGVLLLEVPAGSPLARAGIQPGDVILACEDTPTEDVLALRKAEASHKWKGRLLLDIWRNQQRNRVELPLE</sequence>
<dbReference type="Gene3D" id="2.30.42.10">
    <property type="match status" value="1"/>
</dbReference>
<dbReference type="OrthoDB" id="9808066at2"/>
<accession>A0A1I3G002</accession>
<proteinExistence type="predicted"/>
<dbReference type="Proteomes" id="UP000198670">
    <property type="component" value="Unassembled WGS sequence"/>
</dbReference>
<dbReference type="AlphaFoldDB" id="A0A1I3G002"/>
<keyword evidence="3" id="KW-1185">Reference proteome</keyword>
<dbReference type="STRING" id="1477437.SAMN05444682_102574"/>
<protein>
    <submittedName>
        <fullName evidence="2">PDZ domain-containing protein</fullName>
    </submittedName>
</protein>
<organism evidence="2 3">
    <name type="scientific">Parapedobacter indicus</name>
    <dbReference type="NCBI Taxonomy" id="1477437"/>
    <lineage>
        <taxon>Bacteria</taxon>
        <taxon>Pseudomonadati</taxon>
        <taxon>Bacteroidota</taxon>
        <taxon>Sphingobacteriia</taxon>
        <taxon>Sphingobacteriales</taxon>
        <taxon>Sphingobacteriaceae</taxon>
        <taxon>Parapedobacter</taxon>
    </lineage>
</organism>
<dbReference type="EMBL" id="FOQO01000002">
    <property type="protein sequence ID" value="SFI16737.1"/>
    <property type="molecule type" value="Genomic_DNA"/>
</dbReference>
<evidence type="ECO:0000259" key="1">
    <source>
        <dbReference type="SMART" id="SM00228"/>
    </source>
</evidence>
<dbReference type="Gene3D" id="2.160.20.10">
    <property type="entry name" value="Single-stranded right-handed beta-helix, Pectin lyase-like"/>
    <property type="match status" value="2"/>
</dbReference>
<dbReference type="SMART" id="SM00228">
    <property type="entry name" value="PDZ"/>
    <property type="match status" value="1"/>
</dbReference>
<gene>
    <name evidence="2" type="ORF">SAMN05444682_102574</name>
</gene>
<dbReference type="PANTHER" id="PTHR36453">
    <property type="entry name" value="SECRETED PROTEIN-RELATED"/>
    <property type="match status" value="1"/>
</dbReference>
<dbReference type="InterPro" id="IPR011050">
    <property type="entry name" value="Pectin_lyase_fold/virulence"/>
</dbReference>
<dbReference type="InterPro" id="IPR036034">
    <property type="entry name" value="PDZ_sf"/>
</dbReference>
<dbReference type="PANTHER" id="PTHR36453:SF1">
    <property type="entry name" value="RIGHT HANDED BETA HELIX DOMAIN-CONTAINING PROTEIN"/>
    <property type="match status" value="1"/>
</dbReference>
<dbReference type="SUPFAM" id="SSF50156">
    <property type="entry name" value="PDZ domain-like"/>
    <property type="match status" value="1"/>
</dbReference>
<dbReference type="RefSeq" id="WP_090625726.1">
    <property type="nucleotide sequence ID" value="NZ_FOQO01000002.1"/>
</dbReference>
<feature type="domain" description="PDZ" evidence="1">
    <location>
        <begin position="707"/>
        <end position="790"/>
    </location>
</feature>
<dbReference type="SUPFAM" id="SSF51126">
    <property type="entry name" value="Pectin lyase-like"/>
    <property type="match status" value="1"/>
</dbReference>
<evidence type="ECO:0000313" key="3">
    <source>
        <dbReference type="Proteomes" id="UP000198670"/>
    </source>
</evidence>